<dbReference type="PANTHER" id="PTHR43918">
    <property type="entry name" value="ACETYLCHOLINESTERASE"/>
    <property type="match status" value="1"/>
</dbReference>
<feature type="domain" description="Carboxylesterase type B" evidence="4">
    <location>
        <begin position="19"/>
        <end position="483"/>
    </location>
</feature>
<comment type="caution">
    <text evidence="5">The sequence shown here is derived from an EMBL/GenBank/DDBJ whole genome shotgun (WGS) entry which is preliminary data.</text>
</comment>
<evidence type="ECO:0000256" key="2">
    <source>
        <dbReference type="ARBA" id="ARBA00022801"/>
    </source>
</evidence>
<dbReference type="EC" id="3.1.1.-" evidence="3"/>
<dbReference type="EMBL" id="JBHGVX010000007">
    <property type="protein sequence ID" value="KAL1794431.1"/>
    <property type="molecule type" value="Genomic_DNA"/>
</dbReference>
<evidence type="ECO:0000313" key="5">
    <source>
        <dbReference type="EMBL" id="KAL1794431.1"/>
    </source>
</evidence>
<evidence type="ECO:0000313" key="6">
    <source>
        <dbReference type="Proteomes" id="UP001578633"/>
    </source>
</evidence>
<evidence type="ECO:0000256" key="1">
    <source>
        <dbReference type="ARBA" id="ARBA00005964"/>
    </source>
</evidence>
<dbReference type="SUPFAM" id="SSF53474">
    <property type="entry name" value="alpha/beta-Hydrolases"/>
    <property type="match status" value="1"/>
</dbReference>
<keyword evidence="6" id="KW-1185">Reference proteome</keyword>
<dbReference type="PANTHER" id="PTHR43918:SF4">
    <property type="entry name" value="CARBOXYLIC ESTER HYDROLASE"/>
    <property type="match status" value="1"/>
</dbReference>
<dbReference type="RefSeq" id="XP_069305015.1">
    <property type="nucleotide sequence ID" value="XM_069454044.1"/>
</dbReference>
<organism evidence="5 6">
    <name type="scientific">Alternaria dauci</name>
    <dbReference type="NCBI Taxonomy" id="48095"/>
    <lineage>
        <taxon>Eukaryota</taxon>
        <taxon>Fungi</taxon>
        <taxon>Dikarya</taxon>
        <taxon>Ascomycota</taxon>
        <taxon>Pezizomycotina</taxon>
        <taxon>Dothideomycetes</taxon>
        <taxon>Pleosporomycetidae</taxon>
        <taxon>Pleosporales</taxon>
        <taxon>Pleosporineae</taxon>
        <taxon>Pleosporaceae</taxon>
        <taxon>Alternaria</taxon>
        <taxon>Alternaria sect. Porri</taxon>
    </lineage>
</organism>
<accession>A0ABR3UD55</accession>
<evidence type="ECO:0000259" key="4">
    <source>
        <dbReference type="Pfam" id="PF00135"/>
    </source>
</evidence>
<name>A0ABR3UD55_9PLEO</name>
<evidence type="ECO:0000256" key="3">
    <source>
        <dbReference type="RuleBase" id="RU361235"/>
    </source>
</evidence>
<reference evidence="5 6" key="1">
    <citation type="submission" date="2024-09" db="EMBL/GenBank/DDBJ databases">
        <title>T2T genomes of carrot and Alternaria dauci and their utility for understanding host-pathogen interaction during carrot leaf blight disease.</title>
        <authorList>
            <person name="Liu W."/>
            <person name="Xu S."/>
            <person name="Ou C."/>
            <person name="Liu X."/>
            <person name="Zhuang F."/>
            <person name="Deng X.W."/>
        </authorList>
    </citation>
    <scope>NUCLEOTIDE SEQUENCE [LARGE SCALE GENOMIC DNA]</scope>
    <source>
        <strain evidence="5 6">A2016</strain>
    </source>
</reference>
<dbReference type="InterPro" id="IPR050654">
    <property type="entry name" value="AChE-related_enzymes"/>
</dbReference>
<protein>
    <recommendedName>
        <fullName evidence="3">Carboxylic ester hydrolase</fullName>
        <ecNumber evidence="3">3.1.1.-</ecNumber>
    </recommendedName>
</protein>
<dbReference type="Proteomes" id="UP001578633">
    <property type="component" value="Chromosome 7"/>
</dbReference>
<dbReference type="Pfam" id="PF00135">
    <property type="entry name" value="COesterase"/>
    <property type="match status" value="1"/>
</dbReference>
<keyword evidence="2 3" id="KW-0378">Hydrolase</keyword>
<comment type="similarity">
    <text evidence="1 3">Belongs to the type-B carboxylesterase/lipase family.</text>
</comment>
<dbReference type="InterPro" id="IPR029058">
    <property type="entry name" value="AB_hydrolase_fold"/>
</dbReference>
<dbReference type="Gene3D" id="3.40.50.1820">
    <property type="entry name" value="alpha/beta hydrolase"/>
    <property type="match status" value="1"/>
</dbReference>
<proteinExistence type="inferred from homology"/>
<dbReference type="PROSITE" id="PS00122">
    <property type="entry name" value="CARBOXYLESTERASE_B_1"/>
    <property type="match status" value="1"/>
</dbReference>
<sequence>MVAVSEEPNTFTFHHADLGPMTGVITPSNVVQFRAVPYATIPARFKQSMLAETLGGKDDFTKHGYACPQVFGVDVIGGGNFPGESFPPASDELQCAILQLNVPLSCLEDQAPSSKLPVMVYIHGGGFVLGKVDEQHNTSLMVEQSILDGQPVISASIQYRLGALGYLVTPEPGNTNLALHDQRNALLWIQKFVSGFGGDSKKITVFGESAGSMSICSQMLSAPPSSGPLFHRVILSSGILGPTTAPMSLENARKTYKDFLERVGIEEDGEADLDLLRQVDVQKIVNASSEHRAAGGMWLTVQDPEWFGDAAGAVTWDRIPELLSKCEWVNEIILGSTGFEGTTFMQQMAPVSPDAFLNGITSQLGKQSAELIGEAYGVAPQIDKNLFLAAGARWMGDVVFDAPTHQLARYLTQHTNKKVYRYVFDVRNPFPTSPLWQRAHHWVDTYFVFKTYQFRYPTQRLKNISTKHAQTWIGFANGNKPWYEYKYTGNGDEVVMVADERDGWVERTVSQHEKLVDNTWRRCEALYRSWDSMRGKEFSPFGIEPMKAKKAA</sequence>
<dbReference type="GeneID" id="96088174"/>
<dbReference type="InterPro" id="IPR019826">
    <property type="entry name" value="Carboxylesterase_B_AS"/>
</dbReference>
<dbReference type="InterPro" id="IPR002018">
    <property type="entry name" value="CarbesteraseB"/>
</dbReference>
<gene>
    <name evidence="5" type="ORF">ACET3X_007852</name>
</gene>